<dbReference type="RefSeq" id="WP_069112148.1">
    <property type="nucleotide sequence ID" value="NZ_FNUC01000004.1"/>
</dbReference>
<keyword evidence="2" id="KW-1185">Reference proteome</keyword>
<dbReference type="EMBL" id="FNUC01000004">
    <property type="protein sequence ID" value="SEF18298.1"/>
    <property type="molecule type" value="Genomic_DNA"/>
</dbReference>
<sequence>MTLTTAPNLQIAEHRCPDCAQPFRRITGFVHRDDAPYAVFYASCHHHDGNDVLLDAVFGTWDRDDHSDHVTFGCRIGPVPGQPGPAVQLMPAAASFDPAPLFGRRLTTDEAAGHPRLDDFRELVQHVLSTNTVIAEHLRGAPHP</sequence>
<gene>
    <name evidence="1" type="ORF">SAMN04488561_6353</name>
</gene>
<evidence type="ECO:0000313" key="2">
    <source>
        <dbReference type="Proteomes" id="UP000181980"/>
    </source>
</evidence>
<protein>
    <submittedName>
        <fullName evidence="1">Uncharacterized protein</fullName>
    </submittedName>
</protein>
<proteinExistence type="predicted"/>
<dbReference type="Proteomes" id="UP000181980">
    <property type="component" value="Unassembled WGS sequence"/>
</dbReference>
<evidence type="ECO:0000313" key="1">
    <source>
        <dbReference type="EMBL" id="SEF18298.1"/>
    </source>
</evidence>
<organism evidence="1 2">
    <name type="scientific">Jiangella alba</name>
    <dbReference type="NCBI Taxonomy" id="561176"/>
    <lineage>
        <taxon>Bacteria</taxon>
        <taxon>Bacillati</taxon>
        <taxon>Actinomycetota</taxon>
        <taxon>Actinomycetes</taxon>
        <taxon>Jiangellales</taxon>
        <taxon>Jiangellaceae</taxon>
        <taxon>Jiangella</taxon>
    </lineage>
</organism>
<reference evidence="2" key="1">
    <citation type="submission" date="2016-10" db="EMBL/GenBank/DDBJ databases">
        <authorList>
            <person name="Varghese N."/>
            <person name="Submissions S."/>
        </authorList>
    </citation>
    <scope>NUCLEOTIDE SEQUENCE [LARGE SCALE GENOMIC DNA]</scope>
    <source>
        <strain evidence="2">DSM 45237</strain>
    </source>
</reference>
<accession>A0A1H5PYP4</accession>
<dbReference type="AlphaFoldDB" id="A0A1H5PYP4"/>
<name>A0A1H5PYP4_9ACTN</name>